<dbReference type="Proteomes" id="UP000184031">
    <property type="component" value="Unassembled WGS sequence"/>
</dbReference>
<keyword evidence="3" id="KW-0418">Kinase</keyword>
<evidence type="ECO:0000259" key="1">
    <source>
        <dbReference type="Pfam" id="PF01272"/>
    </source>
</evidence>
<reference evidence="3 4" key="1">
    <citation type="submission" date="2016-11" db="EMBL/GenBank/DDBJ databases">
        <authorList>
            <person name="Varghese N."/>
            <person name="Submissions S."/>
        </authorList>
    </citation>
    <scope>NUCLEOTIDE SEQUENCE [LARGE SCALE GENOMIC DNA]</scope>
    <source>
        <strain evidence="3 4">CGMCC 1.12174</strain>
        <strain evidence="2 5">DSM 26351</strain>
    </source>
</reference>
<dbReference type="InterPro" id="IPR036953">
    <property type="entry name" value="GreA/GreB_C_sf"/>
</dbReference>
<dbReference type="SUPFAM" id="SSF54534">
    <property type="entry name" value="FKBP-like"/>
    <property type="match status" value="1"/>
</dbReference>
<dbReference type="RefSeq" id="WP_072879948.1">
    <property type="nucleotide sequence ID" value="NZ_FOKU01000011.1"/>
</dbReference>
<dbReference type="EMBL" id="FRAT01000005">
    <property type="protein sequence ID" value="SHK89934.1"/>
    <property type="molecule type" value="Genomic_DNA"/>
</dbReference>
<dbReference type="OrthoDB" id="192847at2"/>
<keyword evidence="3" id="KW-0808">Transferase</keyword>
<feature type="domain" description="Transcription elongation factor GreA/GreB C-terminal" evidence="1">
    <location>
        <begin position="54"/>
        <end position="128"/>
    </location>
</feature>
<dbReference type="PANTHER" id="PTHR30437:SF5">
    <property type="entry name" value="REGULATOR OF NUCLEOSIDE DIPHOSPHATE KINASE"/>
    <property type="match status" value="1"/>
</dbReference>
<dbReference type="Pfam" id="PF01272">
    <property type="entry name" value="GreA_GreB"/>
    <property type="match status" value="1"/>
</dbReference>
<proteinExistence type="predicted"/>
<dbReference type="PANTHER" id="PTHR30437">
    <property type="entry name" value="TRANSCRIPTION ELONGATION FACTOR GREA"/>
    <property type="match status" value="1"/>
</dbReference>
<dbReference type="GO" id="GO:0016301">
    <property type="term" value="F:kinase activity"/>
    <property type="evidence" value="ECO:0007669"/>
    <property type="project" value="UniProtKB-KW"/>
</dbReference>
<evidence type="ECO:0000313" key="5">
    <source>
        <dbReference type="Proteomes" id="UP000198940"/>
    </source>
</evidence>
<dbReference type="GO" id="GO:0032784">
    <property type="term" value="P:regulation of DNA-templated transcription elongation"/>
    <property type="evidence" value="ECO:0007669"/>
    <property type="project" value="InterPro"/>
</dbReference>
<sequence length="139" mass="15720">MKHGNLIIEKGEYVLLKRLVNLSAYYSDQTQQKSIGKLAGELEHAQIRDHEDMPRDVIRFNTWITIGAKNGWHKKFKLVLPKNSDVSTDKISVLAPMGAAVMGYAEGDTVIWDFPAGEQQLTILKVEQEENPINIDMII</sequence>
<dbReference type="InterPro" id="IPR001437">
    <property type="entry name" value="Tscrpt_elong_fac_GreA/B_C"/>
</dbReference>
<evidence type="ECO:0000313" key="4">
    <source>
        <dbReference type="Proteomes" id="UP000184031"/>
    </source>
</evidence>
<evidence type="ECO:0000313" key="3">
    <source>
        <dbReference type="EMBL" id="SHK89934.1"/>
    </source>
</evidence>
<name>A0A1M6W834_9FLAO</name>
<dbReference type="AlphaFoldDB" id="A0A1M6W834"/>
<dbReference type="Gene3D" id="3.10.50.30">
    <property type="entry name" value="Transcription elongation factor, GreA/GreB, C-terminal domain"/>
    <property type="match status" value="1"/>
</dbReference>
<dbReference type="GO" id="GO:0003677">
    <property type="term" value="F:DNA binding"/>
    <property type="evidence" value="ECO:0007669"/>
    <property type="project" value="InterPro"/>
</dbReference>
<dbReference type="Proteomes" id="UP000198940">
    <property type="component" value="Unassembled WGS sequence"/>
</dbReference>
<keyword evidence="5" id="KW-1185">Reference proteome</keyword>
<dbReference type="STRING" id="1055723.SAMN05216293_2199"/>
<dbReference type="GO" id="GO:0006354">
    <property type="term" value="P:DNA-templated transcription elongation"/>
    <property type="evidence" value="ECO:0007669"/>
    <property type="project" value="TreeGrafter"/>
</dbReference>
<protein>
    <submittedName>
        <fullName evidence="3">Regulator of nucleoside diphosphate kinase</fullName>
    </submittedName>
</protein>
<accession>A0A3A1NU84</accession>
<dbReference type="GO" id="GO:0070063">
    <property type="term" value="F:RNA polymerase binding"/>
    <property type="evidence" value="ECO:0007669"/>
    <property type="project" value="InterPro"/>
</dbReference>
<comment type="caution">
    <text evidence="3">The sequence shown here is derived from an EMBL/GenBank/DDBJ whole genome shotgun (WGS) entry which is preliminary data.</text>
</comment>
<dbReference type="EMBL" id="FOKU01000011">
    <property type="protein sequence ID" value="SFC45481.1"/>
    <property type="molecule type" value="Genomic_DNA"/>
</dbReference>
<gene>
    <name evidence="2" type="ORF">SAMN04487891_111110</name>
    <name evidence="3" type="ORF">SAMN05216293_2199</name>
</gene>
<organism evidence="3 4">
    <name type="scientific">Flagellimonas taeanensis</name>
    <dbReference type="NCBI Taxonomy" id="1005926"/>
    <lineage>
        <taxon>Bacteria</taxon>
        <taxon>Pseudomonadati</taxon>
        <taxon>Bacteroidota</taxon>
        <taxon>Flavobacteriia</taxon>
        <taxon>Flavobacteriales</taxon>
        <taxon>Flavobacteriaceae</taxon>
        <taxon>Flagellimonas</taxon>
    </lineage>
</organism>
<evidence type="ECO:0000313" key="2">
    <source>
        <dbReference type="EMBL" id="SFC45481.1"/>
    </source>
</evidence>
<accession>A0A1M6W834</accession>
<dbReference type="InterPro" id="IPR023459">
    <property type="entry name" value="Tscrpt_elong_fac_GreA/B_fam"/>
</dbReference>